<evidence type="ECO:0000313" key="1">
    <source>
        <dbReference type="EMBL" id="KNC71882.1"/>
    </source>
</evidence>
<feature type="non-terminal residue" evidence="1">
    <location>
        <position position="55"/>
    </location>
</feature>
<dbReference type="RefSeq" id="XP_014145784.1">
    <property type="nucleotide sequence ID" value="XM_014290309.1"/>
</dbReference>
<reference evidence="1 2" key="1">
    <citation type="submission" date="2011-02" db="EMBL/GenBank/DDBJ databases">
        <title>The Genome Sequence of Sphaeroforma arctica JP610.</title>
        <authorList>
            <consortium name="The Broad Institute Genome Sequencing Platform"/>
            <person name="Russ C."/>
            <person name="Cuomo C."/>
            <person name="Young S.K."/>
            <person name="Zeng Q."/>
            <person name="Gargeya S."/>
            <person name="Alvarado L."/>
            <person name="Berlin A."/>
            <person name="Chapman S.B."/>
            <person name="Chen Z."/>
            <person name="Freedman E."/>
            <person name="Gellesch M."/>
            <person name="Goldberg J."/>
            <person name="Griggs A."/>
            <person name="Gujja S."/>
            <person name="Heilman E."/>
            <person name="Heiman D."/>
            <person name="Howarth C."/>
            <person name="Mehta T."/>
            <person name="Neiman D."/>
            <person name="Pearson M."/>
            <person name="Roberts A."/>
            <person name="Saif S."/>
            <person name="Shea T."/>
            <person name="Shenoy N."/>
            <person name="Sisk P."/>
            <person name="Stolte C."/>
            <person name="Sykes S."/>
            <person name="White J."/>
            <person name="Yandava C."/>
            <person name="Burger G."/>
            <person name="Gray M.W."/>
            <person name="Holland P.W.H."/>
            <person name="King N."/>
            <person name="Lang F.B.F."/>
            <person name="Roger A.J."/>
            <person name="Ruiz-Trillo I."/>
            <person name="Haas B."/>
            <person name="Nusbaum C."/>
            <person name="Birren B."/>
        </authorList>
    </citation>
    <scope>NUCLEOTIDE SEQUENCE [LARGE SCALE GENOMIC DNA]</scope>
    <source>
        <strain evidence="1 2">JP610</strain>
    </source>
</reference>
<evidence type="ECO:0000313" key="2">
    <source>
        <dbReference type="Proteomes" id="UP000054560"/>
    </source>
</evidence>
<name>A0A0L0F590_9EUKA</name>
<keyword evidence="2" id="KW-1185">Reference proteome</keyword>
<dbReference type="AlphaFoldDB" id="A0A0L0F590"/>
<protein>
    <submittedName>
        <fullName evidence="1">Uncharacterized protein</fullName>
    </submittedName>
</protein>
<accession>A0A0L0F590</accession>
<dbReference type="GeneID" id="25916076"/>
<dbReference type="EMBL" id="KQ247946">
    <property type="protein sequence ID" value="KNC71882.1"/>
    <property type="molecule type" value="Genomic_DNA"/>
</dbReference>
<organism evidence="1 2">
    <name type="scientific">Sphaeroforma arctica JP610</name>
    <dbReference type="NCBI Taxonomy" id="667725"/>
    <lineage>
        <taxon>Eukaryota</taxon>
        <taxon>Ichthyosporea</taxon>
        <taxon>Ichthyophonida</taxon>
        <taxon>Sphaeroforma</taxon>
    </lineage>
</organism>
<gene>
    <name evidence="1" type="ORF">SARC_15572</name>
</gene>
<dbReference type="Proteomes" id="UP000054560">
    <property type="component" value="Unassembled WGS sequence"/>
</dbReference>
<proteinExistence type="predicted"/>
<sequence length="55" mass="6347">MHTGIDEEIIDTLALDNLTIRFSLLDDYPVASSPLYQFEGGRGWWDIVVREFSFP</sequence>